<protein>
    <submittedName>
        <fullName evidence="10">FtsX-like permease family protein</fullName>
    </submittedName>
</protein>
<dbReference type="Pfam" id="PF12704">
    <property type="entry name" value="MacB_PCD"/>
    <property type="match status" value="1"/>
</dbReference>
<feature type="transmembrane region" description="Helical" evidence="7">
    <location>
        <begin position="268"/>
        <end position="290"/>
    </location>
</feature>
<feature type="transmembrane region" description="Helical" evidence="7">
    <location>
        <begin position="343"/>
        <end position="365"/>
    </location>
</feature>
<evidence type="ECO:0000256" key="2">
    <source>
        <dbReference type="ARBA" id="ARBA00005236"/>
    </source>
</evidence>
<keyword evidence="3" id="KW-1003">Cell membrane</keyword>
<evidence type="ECO:0000256" key="5">
    <source>
        <dbReference type="ARBA" id="ARBA00022989"/>
    </source>
</evidence>
<feature type="transmembrane region" description="Helical" evidence="7">
    <location>
        <begin position="371"/>
        <end position="392"/>
    </location>
</feature>
<accession>A0AAW9S5S8</accession>
<sequence length="405" mass="44781">MITAISWRNVWRSKLRSIVIMSAITLGLTGGIFSVAIFNGMSEQKLRSAIDVQTSHIQIHQQGFRKNKDIRLYIPHLEKLKTEILSTNHVDKWAIRTVISGMAATSNGNAGIQLNGIIPEDEKQVTTLSQMMIEGEYFETQRKNQIVVGKKLADKLEVKLGSKIIVTLQDANGEIVGAAFRVSGIFKTPSSLFDESQAFVRKGDLEKLAGQANTSHEIAIRMNNIEQVPEAIHELQAATNGQPLAIESWREVEPELAYLTDSMWQINYLFLAIILAALAFGILNTMLMAIFERVKELGVLMAVGMNKFNIFKMIVLETVFLSLSGALVGIALSFALVKWINQIGINLSMFAEGLASYGLSSIIYPNLDNEFYLSITLMVIITAILASIYPAIKALQLKPVEAIHG</sequence>
<evidence type="ECO:0000256" key="4">
    <source>
        <dbReference type="ARBA" id="ARBA00022692"/>
    </source>
</evidence>
<evidence type="ECO:0000256" key="3">
    <source>
        <dbReference type="ARBA" id="ARBA00022475"/>
    </source>
</evidence>
<feature type="transmembrane region" description="Helical" evidence="7">
    <location>
        <begin position="18"/>
        <end position="38"/>
    </location>
</feature>
<dbReference type="Pfam" id="PF02687">
    <property type="entry name" value="FtsX"/>
    <property type="match status" value="1"/>
</dbReference>
<dbReference type="GO" id="GO:0044874">
    <property type="term" value="P:lipoprotein localization to outer membrane"/>
    <property type="evidence" value="ECO:0007669"/>
    <property type="project" value="TreeGrafter"/>
</dbReference>
<dbReference type="PANTHER" id="PTHR30489">
    <property type="entry name" value="LIPOPROTEIN-RELEASING SYSTEM TRANSMEMBRANE PROTEIN LOLE"/>
    <property type="match status" value="1"/>
</dbReference>
<feature type="domain" description="MacB-like periplasmic core" evidence="9">
    <location>
        <begin position="17"/>
        <end position="237"/>
    </location>
</feature>
<evidence type="ECO:0000256" key="1">
    <source>
        <dbReference type="ARBA" id="ARBA00004651"/>
    </source>
</evidence>
<keyword evidence="6 7" id="KW-0472">Membrane</keyword>
<gene>
    <name evidence="10" type="ORF">AAG747_07335</name>
</gene>
<dbReference type="Proteomes" id="UP001403385">
    <property type="component" value="Unassembled WGS sequence"/>
</dbReference>
<dbReference type="PANTHER" id="PTHR30489:SF0">
    <property type="entry name" value="LIPOPROTEIN-RELEASING SYSTEM TRANSMEMBRANE PROTEIN LOLE"/>
    <property type="match status" value="1"/>
</dbReference>
<reference evidence="10 11" key="1">
    <citation type="submission" date="2024-04" db="EMBL/GenBank/DDBJ databases">
        <title>Novel genus in family Flammeovirgaceae.</title>
        <authorList>
            <person name="Nguyen T.H."/>
            <person name="Vuong T.Q."/>
            <person name="Le H."/>
            <person name="Kim S.-G."/>
        </authorList>
    </citation>
    <scope>NUCLEOTIDE SEQUENCE [LARGE SCALE GENOMIC DNA]</scope>
    <source>
        <strain evidence="10 11">JCM 23209</strain>
    </source>
</reference>
<evidence type="ECO:0000259" key="9">
    <source>
        <dbReference type="Pfam" id="PF12704"/>
    </source>
</evidence>
<dbReference type="AlphaFoldDB" id="A0AAW9S5S8"/>
<dbReference type="InterPro" id="IPR051447">
    <property type="entry name" value="Lipoprotein-release_system"/>
</dbReference>
<dbReference type="InterPro" id="IPR003838">
    <property type="entry name" value="ABC3_permease_C"/>
</dbReference>
<evidence type="ECO:0000256" key="7">
    <source>
        <dbReference type="SAM" id="Phobius"/>
    </source>
</evidence>
<dbReference type="InterPro" id="IPR025857">
    <property type="entry name" value="MacB_PCD"/>
</dbReference>
<comment type="subcellular location">
    <subcellularLocation>
        <location evidence="1">Cell membrane</location>
        <topology evidence="1">Multi-pass membrane protein</topology>
    </subcellularLocation>
</comment>
<evidence type="ECO:0000313" key="11">
    <source>
        <dbReference type="Proteomes" id="UP001403385"/>
    </source>
</evidence>
<keyword evidence="4 7" id="KW-0812">Transmembrane</keyword>
<evidence type="ECO:0000259" key="8">
    <source>
        <dbReference type="Pfam" id="PF02687"/>
    </source>
</evidence>
<organism evidence="10 11">
    <name type="scientific">Rapidithrix thailandica</name>
    <dbReference type="NCBI Taxonomy" id="413964"/>
    <lineage>
        <taxon>Bacteria</taxon>
        <taxon>Pseudomonadati</taxon>
        <taxon>Bacteroidota</taxon>
        <taxon>Cytophagia</taxon>
        <taxon>Cytophagales</taxon>
        <taxon>Flammeovirgaceae</taxon>
        <taxon>Rapidithrix</taxon>
    </lineage>
</organism>
<proteinExistence type="inferred from homology"/>
<comment type="caution">
    <text evidence="10">The sequence shown here is derived from an EMBL/GenBank/DDBJ whole genome shotgun (WGS) entry which is preliminary data.</text>
</comment>
<comment type="similarity">
    <text evidence="2">Belongs to the ABC-4 integral membrane protein family. LolC/E subfamily.</text>
</comment>
<feature type="domain" description="ABC3 transporter permease C-terminal" evidence="8">
    <location>
        <begin position="269"/>
        <end position="399"/>
    </location>
</feature>
<keyword evidence="11" id="KW-1185">Reference proteome</keyword>
<evidence type="ECO:0000313" key="10">
    <source>
        <dbReference type="EMBL" id="MEN7547714.1"/>
    </source>
</evidence>
<keyword evidence="5 7" id="KW-1133">Transmembrane helix</keyword>
<name>A0AAW9S5S8_9BACT</name>
<dbReference type="EMBL" id="JBDKWZ010000003">
    <property type="protein sequence ID" value="MEN7547714.1"/>
    <property type="molecule type" value="Genomic_DNA"/>
</dbReference>
<feature type="transmembrane region" description="Helical" evidence="7">
    <location>
        <begin position="310"/>
        <end position="336"/>
    </location>
</feature>
<dbReference type="RefSeq" id="WP_346820499.1">
    <property type="nucleotide sequence ID" value="NZ_JBDKWZ010000003.1"/>
</dbReference>
<dbReference type="GO" id="GO:0098797">
    <property type="term" value="C:plasma membrane protein complex"/>
    <property type="evidence" value="ECO:0007669"/>
    <property type="project" value="TreeGrafter"/>
</dbReference>
<evidence type="ECO:0000256" key="6">
    <source>
        <dbReference type="ARBA" id="ARBA00023136"/>
    </source>
</evidence>